<dbReference type="SMART" id="SM01012">
    <property type="entry name" value="ANTAR"/>
    <property type="match status" value="1"/>
</dbReference>
<dbReference type="Gene3D" id="1.10.10.10">
    <property type="entry name" value="Winged helix-like DNA-binding domain superfamily/Winged helix DNA-binding domain"/>
    <property type="match status" value="1"/>
</dbReference>
<dbReference type="AlphaFoldDB" id="A0A378SIS7"/>
<dbReference type="EMBL" id="UGQM01000001">
    <property type="protein sequence ID" value="STZ41754.1"/>
    <property type="molecule type" value="Genomic_DNA"/>
</dbReference>
<dbReference type="SUPFAM" id="SSF55781">
    <property type="entry name" value="GAF domain-like"/>
    <property type="match status" value="1"/>
</dbReference>
<proteinExistence type="predicted"/>
<dbReference type="Pfam" id="PF13185">
    <property type="entry name" value="GAF_2"/>
    <property type="match status" value="1"/>
</dbReference>
<organism evidence="4 5">
    <name type="scientific">Mycolicibacterium gilvum</name>
    <dbReference type="NCBI Taxonomy" id="1804"/>
    <lineage>
        <taxon>Bacteria</taxon>
        <taxon>Bacillati</taxon>
        <taxon>Actinomycetota</taxon>
        <taxon>Actinomycetes</taxon>
        <taxon>Mycobacteriales</taxon>
        <taxon>Mycobacteriaceae</taxon>
        <taxon>Mycolicibacterium</taxon>
    </lineage>
</organism>
<feature type="domain" description="ANTAR" evidence="3">
    <location>
        <begin position="158"/>
        <end position="226"/>
    </location>
</feature>
<evidence type="ECO:0000313" key="5">
    <source>
        <dbReference type="Proteomes" id="UP000254291"/>
    </source>
</evidence>
<gene>
    <name evidence="4" type="ORF">NCTC10742_00961</name>
</gene>
<dbReference type="PIRSF" id="PIRSF036625">
    <property type="entry name" value="GAF_ANTAR"/>
    <property type="match status" value="1"/>
</dbReference>
<evidence type="ECO:0000259" key="3">
    <source>
        <dbReference type="SMART" id="SM01012"/>
    </source>
</evidence>
<name>A0A378SIS7_9MYCO</name>
<dbReference type="Gene3D" id="3.30.450.40">
    <property type="match status" value="1"/>
</dbReference>
<evidence type="ECO:0000256" key="1">
    <source>
        <dbReference type="ARBA" id="ARBA00023015"/>
    </source>
</evidence>
<dbReference type="InterPro" id="IPR005561">
    <property type="entry name" value="ANTAR"/>
</dbReference>
<sequence length="235" mass="24546">MSITEQLLAAVDGRRGVDAADRLCEACVTLLDVDAAAISLVFDGANSGTLGSSSPRARDCDELQFVLGEGPCLESVQRRAPVLVTDLAEPAGRRWPLYGPAMLGKSIRSVSAMPVVVAGEYVGALDLFRVEPGALTTTQLSGAAAAAELAAVPVLDLLDSDLQAAIAEPDSDAWAELNALSRAEVSQATGMLVAQLDVEPAEALLRLRAHAYVTGNPASEVARDILERRLNLAVD</sequence>
<protein>
    <submittedName>
        <fullName evidence="4">Putative GAF sensor protein</fullName>
    </submittedName>
</protein>
<keyword evidence="2" id="KW-0804">Transcription</keyword>
<dbReference type="InterPro" id="IPR012074">
    <property type="entry name" value="GAF_ANTAR"/>
</dbReference>
<keyword evidence="1" id="KW-0805">Transcription regulation</keyword>
<evidence type="ECO:0000256" key="2">
    <source>
        <dbReference type="ARBA" id="ARBA00023163"/>
    </source>
</evidence>
<dbReference type="RefSeq" id="WP_115326622.1">
    <property type="nucleotide sequence ID" value="NZ_JACKST010000095.1"/>
</dbReference>
<reference evidence="4 5" key="1">
    <citation type="submission" date="2018-06" db="EMBL/GenBank/DDBJ databases">
        <authorList>
            <consortium name="Pathogen Informatics"/>
            <person name="Doyle S."/>
        </authorList>
    </citation>
    <scope>NUCLEOTIDE SEQUENCE [LARGE SCALE GENOMIC DNA]</scope>
    <source>
        <strain evidence="4 5">NCTC10742</strain>
    </source>
</reference>
<evidence type="ECO:0000313" key="4">
    <source>
        <dbReference type="EMBL" id="STZ41754.1"/>
    </source>
</evidence>
<dbReference type="Proteomes" id="UP000254291">
    <property type="component" value="Unassembled WGS sequence"/>
</dbReference>
<dbReference type="Pfam" id="PF03861">
    <property type="entry name" value="ANTAR"/>
    <property type="match status" value="1"/>
</dbReference>
<dbReference type="InterPro" id="IPR036388">
    <property type="entry name" value="WH-like_DNA-bd_sf"/>
</dbReference>
<accession>A0A378SIS7</accession>
<dbReference type="InterPro" id="IPR029016">
    <property type="entry name" value="GAF-like_dom_sf"/>
</dbReference>
<dbReference type="InterPro" id="IPR003018">
    <property type="entry name" value="GAF"/>
</dbReference>
<dbReference type="GO" id="GO:0003723">
    <property type="term" value="F:RNA binding"/>
    <property type="evidence" value="ECO:0007669"/>
    <property type="project" value="InterPro"/>
</dbReference>